<accession>A0ABV0PMH4</accession>
<evidence type="ECO:0000313" key="3">
    <source>
        <dbReference type="Proteomes" id="UP001476798"/>
    </source>
</evidence>
<reference evidence="2 3" key="1">
    <citation type="submission" date="2021-06" db="EMBL/GenBank/DDBJ databases">
        <authorList>
            <person name="Palmer J.M."/>
        </authorList>
    </citation>
    <scope>NUCLEOTIDE SEQUENCE [LARGE SCALE GENOMIC DNA]</scope>
    <source>
        <strain evidence="2 3">GA_2019</strain>
        <tissue evidence="2">Muscle</tissue>
    </source>
</reference>
<feature type="non-terminal residue" evidence="2">
    <location>
        <position position="77"/>
    </location>
</feature>
<evidence type="ECO:0000313" key="2">
    <source>
        <dbReference type="EMBL" id="MEQ2184712.1"/>
    </source>
</evidence>
<feature type="region of interest" description="Disordered" evidence="1">
    <location>
        <begin position="19"/>
        <end position="46"/>
    </location>
</feature>
<evidence type="ECO:0000256" key="1">
    <source>
        <dbReference type="SAM" id="MobiDB-lite"/>
    </source>
</evidence>
<protein>
    <submittedName>
        <fullName evidence="2">Uncharacterized protein</fullName>
    </submittedName>
</protein>
<dbReference type="Proteomes" id="UP001476798">
    <property type="component" value="Unassembled WGS sequence"/>
</dbReference>
<proteinExistence type="predicted"/>
<sequence>MAESRRVQLTTLSCGVASFSSDTSDPVRQGCPGVLQDNGTGSGRSSVSETMRLVLTLFEPDKRRFPEFNYCELIENK</sequence>
<gene>
    <name evidence="2" type="ORF">GOODEAATRI_010909</name>
</gene>
<feature type="compositionally biased region" description="Polar residues" evidence="1">
    <location>
        <begin position="37"/>
        <end position="46"/>
    </location>
</feature>
<organism evidence="2 3">
    <name type="scientific">Goodea atripinnis</name>
    <dbReference type="NCBI Taxonomy" id="208336"/>
    <lineage>
        <taxon>Eukaryota</taxon>
        <taxon>Metazoa</taxon>
        <taxon>Chordata</taxon>
        <taxon>Craniata</taxon>
        <taxon>Vertebrata</taxon>
        <taxon>Euteleostomi</taxon>
        <taxon>Actinopterygii</taxon>
        <taxon>Neopterygii</taxon>
        <taxon>Teleostei</taxon>
        <taxon>Neoteleostei</taxon>
        <taxon>Acanthomorphata</taxon>
        <taxon>Ovalentaria</taxon>
        <taxon>Atherinomorphae</taxon>
        <taxon>Cyprinodontiformes</taxon>
        <taxon>Goodeidae</taxon>
        <taxon>Goodea</taxon>
    </lineage>
</organism>
<name>A0ABV0PMH4_9TELE</name>
<dbReference type="EMBL" id="JAHRIO010080618">
    <property type="protein sequence ID" value="MEQ2184712.1"/>
    <property type="molecule type" value="Genomic_DNA"/>
</dbReference>
<comment type="caution">
    <text evidence="2">The sequence shown here is derived from an EMBL/GenBank/DDBJ whole genome shotgun (WGS) entry which is preliminary data.</text>
</comment>
<keyword evidence="3" id="KW-1185">Reference proteome</keyword>